<evidence type="ECO:0000313" key="3">
    <source>
        <dbReference type="WBParaSite" id="PgE006_g004_t04"/>
    </source>
</evidence>
<proteinExistence type="predicted"/>
<name>A0A914ZXC8_PARUN</name>
<keyword evidence="2" id="KW-1185">Reference proteome</keyword>
<reference evidence="3" key="1">
    <citation type="submission" date="2022-11" db="UniProtKB">
        <authorList>
            <consortium name="WormBaseParasite"/>
        </authorList>
    </citation>
    <scope>IDENTIFICATION</scope>
</reference>
<dbReference type="SUPFAM" id="SSF56672">
    <property type="entry name" value="DNA/RNA polymerases"/>
    <property type="match status" value="1"/>
</dbReference>
<accession>A0A914ZXC8</accession>
<protein>
    <submittedName>
        <fullName evidence="3">Reverse transcriptase domain-containing protein</fullName>
    </submittedName>
</protein>
<evidence type="ECO:0000313" key="2">
    <source>
        <dbReference type="Proteomes" id="UP000887569"/>
    </source>
</evidence>
<sequence length="75" mass="8754">YNRPPFGVKSASGIFQQITDTMSAEIKGAVAYLDDVIIVCRTEEEHQQWRCVSIKWTVWIYLLQLNTRVLHSDRQ</sequence>
<feature type="domain" description="Reverse transcriptase" evidence="1">
    <location>
        <begin position="2"/>
        <end position="49"/>
    </location>
</feature>
<dbReference type="Gene3D" id="3.30.70.270">
    <property type="match status" value="1"/>
</dbReference>
<evidence type="ECO:0000259" key="1">
    <source>
        <dbReference type="Pfam" id="PF00078"/>
    </source>
</evidence>
<dbReference type="WBParaSite" id="PgE006_g004_t04">
    <property type="protein sequence ID" value="PgE006_g004_t04"/>
    <property type="gene ID" value="PgE006_g004"/>
</dbReference>
<dbReference type="InterPro" id="IPR043502">
    <property type="entry name" value="DNA/RNA_pol_sf"/>
</dbReference>
<dbReference type="AlphaFoldDB" id="A0A914ZXC8"/>
<dbReference type="InterPro" id="IPR000477">
    <property type="entry name" value="RT_dom"/>
</dbReference>
<dbReference type="InterPro" id="IPR043128">
    <property type="entry name" value="Rev_trsase/Diguanyl_cyclase"/>
</dbReference>
<dbReference type="Proteomes" id="UP000887569">
    <property type="component" value="Unplaced"/>
</dbReference>
<dbReference type="Pfam" id="PF00078">
    <property type="entry name" value="RVT_1"/>
    <property type="match status" value="1"/>
</dbReference>
<organism evidence="2 3">
    <name type="scientific">Parascaris univalens</name>
    <name type="common">Nematode worm</name>
    <dbReference type="NCBI Taxonomy" id="6257"/>
    <lineage>
        <taxon>Eukaryota</taxon>
        <taxon>Metazoa</taxon>
        <taxon>Ecdysozoa</taxon>
        <taxon>Nematoda</taxon>
        <taxon>Chromadorea</taxon>
        <taxon>Rhabditida</taxon>
        <taxon>Spirurina</taxon>
        <taxon>Ascaridomorpha</taxon>
        <taxon>Ascaridoidea</taxon>
        <taxon>Ascarididae</taxon>
        <taxon>Parascaris</taxon>
    </lineage>
</organism>